<protein>
    <submittedName>
        <fullName evidence="1">Uncharacterized protein</fullName>
    </submittedName>
</protein>
<evidence type="ECO:0000313" key="2">
    <source>
        <dbReference type="Proteomes" id="UP000697995"/>
    </source>
</evidence>
<reference evidence="1 2" key="1">
    <citation type="journal article" date="2020" name="Microorganisms">
        <title>Osmotic Adaptation and Compatible Solute Biosynthesis of Phototrophic Bacteria as Revealed from Genome Analyses.</title>
        <authorList>
            <person name="Imhoff J.F."/>
            <person name="Rahn T."/>
            <person name="Kunzel S."/>
            <person name="Keller A."/>
            <person name="Neulinger S.C."/>
        </authorList>
    </citation>
    <scope>NUCLEOTIDE SEQUENCE [LARGE SCALE GENOMIC DNA]</scope>
    <source>
        <strain evidence="1 2">DSM 15382</strain>
    </source>
</reference>
<accession>A0ABS1CRM8</accession>
<comment type="caution">
    <text evidence="1">The sequence shown here is derived from an EMBL/GenBank/DDBJ whole genome shotgun (WGS) entry which is preliminary data.</text>
</comment>
<dbReference type="EMBL" id="NRSG01000009">
    <property type="protein sequence ID" value="MBK1657102.1"/>
    <property type="molecule type" value="Genomic_DNA"/>
</dbReference>
<name>A0ABS1CRM8_9PROT</name>
<proteinExistence type="predicted"/>
<dbReference type="RefSeq" id="WP_133218321.1">
    <property type="nucleotide sequence ID" value="NZ_NRSG01000009.1"/>
</dbReference>
<keyword evidence="2" id="KW-1185">Reference proteome</keyword>
<sequence length="257" mass="27170">MIEAQRLHVAGALVWVDGMIERAGLAPAPAEGEFDLALDPLPRLVRAEPRRGALVLHRAPAEPLPHWPDEAERAAPDAPPLAVSGTIRARDGRFHPLRFAATLPPRGQMPVSLHRTPATLGLGAGGGLRLTLRWQDAQAAGGIGPPAAWAIITLALPVNGDTWRWRAQADRHGDLVLPLRGLPPRPRDAGPHALALTAAGDPGQADAMAPDPTGFAACRLLRQGAAAFADALPVEFTPGQVLRLADDDPRILLLKPV</sequence>
<organism evidence="1 2">
    <name type="scientific">Paracraurococcus ruber</name>
    <dbReference type="NCBI Taxonomy" id="77675"/>
    <lineage>
        <taxon>Bacteria</taxon>
        <taxon>Pseudomonadati</taxon>
        <taxon>Pseudomonadota</taxon>
        <taxon>Alphaproteobacteria</taxon>
        <taxon>Acetobacterales</taxon>
        <taxon>Roseomonadaceae</taxon>
        <taxon>Paracraurococcus</taxon>
    </lineage>
</organism>
<gene>
    <name evidence="1" type="ORF">CKO45_02515</name>
</gene>
<dbReference type="Proteomes" id="UP000697995">
    <property type="component" value="Unassembled WGS sequence"/>
</dbReference>
<evidence type="ECO:0000313" key="1">
    <source>
        <dbReference type="EMBL" id="MBK1657102.1"/>
    </source>
</evidence>